<organism evidence="10 11">
    <name type="scientific">Kipferlia bialata</name>
    <dbReference type="NCBI Taxonomy" id="797122"/>
    <lineage>
        <taxon>Eukaryota</taxon>
        <taxon>Metamonada</taxon>
        <taxon>Carpediemonas-like organisms</taxon>
        <taxon>Kipferlia</taxon>
    </lineage>
</organism>
<evidence type="ECO:0000313" key="11">
    <source>
        <dbReference type="Proteomes" id="UP000265618"/>
    </source>
</evidence>
<comment type="caution">
    <text evidence="10">The sequence shown here is derived from an EMBL/GenBank/DDBJ whole genome shotgun (WGS) entry which is preliminary data.</text>
</comment>
<dbReference type="PANTHER" id="PTHR15614">
    <property type="entry name" value="INTRAFLAGELLAR TRANSPORT PROTEIN 81 HOMOLOG"/>
    <property type="match status" value="1"/>
</dbReference>
<dbReference type="EMBL" id="BDIP01000175">
    <property type="protein sequence ID" value="GIQ80462.1"/>
    <property type="molecule type" value="Genomic_DNA"/>
</dbReference>
<dbReference type="GO" id="GO:0036064">
    <property type="term" value="C:ciliary basal body"/>
    <property type="evidence" value="ECO:0007669"/>
    <property type="project" value="TreeGrafter"/>
</dbReference>
<dbReference type="PANTHER" id="PTHR15614:SF2">
    <property type="entry name" value="INTRAFLAGELLAR TRANSPORT PROTEIN 81 HOMOLOG"/>
    <property type="match status" value="1"/>
</dbReference>
<dbReference type="InterPro" id="IPR029600">
    <property type="entry name" value="IFT81"/>
</dbReference>
<dbReference type="InterPro" id="IPR043016">
    <property type="entry name" value="IFT81_N_sf"/>
</dbReference>
<evidence type="ECO:0000256" key="8">
    <source>
        <dbReference type="SAM" id="MobiDB-lite"/>
    </source>
</evidence>
<dbReference type="Gene3D" id="1.10.418.70">
    <property type="entry name" value="Intraflagellar transport protein 81, N-terminal domain"/>
    <property type="match status" value="1"/>
</dbReference>
<feature type="region of interest" description="Disordered" evidence="8">
    <location>
        <begin position="583"/>
        <end position="614"/>
    </location>
</feature>
<proteinExistence type="inferred from homology"/>
<evidence type="ECO:0000256" key="5">
    <source>
        <dbReference type="ARBA" id="ARBA00023273"/>
    </source>
</evidence>
<dbReference type="AlphaFoldDB" id="A0A9K3CPV1"/>
<keyword evidence="3 7" id="KW-0175">Coiled coil</keyword>
<dbReference type="GO" id="GO:0015631">
    <property type="term" value="F:tubulin binding"/>
    <property type="evidence" value="ECO:0007669"/>
    <property type="project" value="InterPro"/>
</dbReference>
<evidence type="ECO:0000313" key="10">
    <source>
        <dbReference type="EMBL" id="GIQ80462.1"/>
    </source>
</evidence>
<keyword evidence="11" id="KW-1185">Reference proteome</keyword>
<feature type="coiled-coil region" evidence="7">
    <location>
        <begin position="145"/>
        <end position="172"/>
    </location>
</feature>
<dbReference type="Proteomes" id="UP000265618">
    <property type="component" value="Unassembled WGS sequence"/>
</dbReference>
<comment type="subcellular location">
    <subcellularLocation>
        <location evidence="1">Cell projection</location>
        <location evidence="1">Cilium</location>
    </subcellularLocation>
</comment>
<evidence type="ECO:0000256" key="2">
    <source>
        <dbReference type="ARBA" id="ARBA00022794"/>
    </source>
</evidence>
<dbReference type="GO" id="GO:0030992">
    <property type="term" value="C:intraciliary transport particle B"/>
    <property type="evidence" value="ECO:0007669"/>
    <property type="project" value="InterPro"/>
</dbReference>
<comment type="similarity">
    <text evidence="6">Belongs to the IFT81 family.</text>
</comment>
<reference evidence="10 11" key="1">
    <citation type="journal article" date="2018" name="PLoS ONE">
        <title>The draft genome of Kipferlia bialata reveals reductive genome evolution in fornicate parasites.</title>
        <authorList>
            <person name="Tanifuji G."/>
            <person name="Takabayashi S."/>
            <person name="Kume K."/>
            <person name="Takagi M."/>
            <person name="Nakayama T."/>
            <person name="Kamikawa R."/>
            <person name="Inagaki Y."/>
            <person name="Hashimoto T."/>
        </authorList>
    </citation>
    <scope>NUCLEOTIDE SEQUENCE [LARGE SCALE GENOMIC DNA]</scope>
    <source>
        <strain evidence="10">NY0173</strain>
    </source>
</reference>
<accession>A0A9K3CPV1</accession>
<evidence type="ECO:0000256" key="3">
    <source>
        <dbReference type="ARBA" id="ARBA00023054"/>
    </source>
</evidence>
<feature type="compositionally biased region" description="Basic and acidic residues" evidence="8">
    <location>
        <begin position="647"/>
        <end position="662"/>
    </location>
</feature>
<feature type="domain" description="IFT81 calponin homology" evidence="9">
    <location>
        <begin position="15"/>
        <end position="134"/>
    </location>
</feature>
<evidence type="ECO:0000256" key="4">
    <source>
        <dbReference type="ARBA" id="ARBA00023069"/>
    </source>
</evidence>
<keyword evidence="4" id="KW-0969">Cilium</keyword>
<evidence type="ECO:0000256" key="6">
    <source>
        <dbReference type="ARBA" id="ARBA00043983"/>
    </source>
</evidence>
<evidence type="ECO:0000259" key="9">
    <source>
        <dbReference type="Pfam" id="PF18383"/>
    </source>
</evidence>
<evidence type="ECO:0000256" key="7">
    <source>
        <dbReference type="SAM" id="Coils"/>
    </source>
</evidence>
<feature type="region of interest" description="Disordered" evidence="8">
    <location>
        <begin position="642"/>
        <end position="680"/>
    </location>
</feature>
<feature type="compositionally biased region" description="Basic and acidic residues" evidence="8">
    <location>
        <begin position="592"/>
        <end position="614"/>
    </location>
</feature>
<evidence type="ECO:0000256" key="1">
    <source>
        <dbReference type="ARBA" id="ARBA00004138"/>
    </source>
</evidence>
<dbReference type="Pfam" id="PF18383">
    <property type="entry name" value="IFT81_CH"/>
    <property type="match status" value="1"/>
</dbReference>
<dbReference type="OrthoDB" id="276029at2759"/>
<sequence length="680" mass="76116">MSSAPTQPEQDEQLIQFLVDALNAAPFNRQVSIFSLLDLRTPASAVQLLNDVLAEIQPDIKADVSTGIEEALIPMIELLLVLKYQPTNMTGQDLINRLKDGDLHTVFDVLYFLLSRLDHCKQRAYLYRFLGPVDIALEHRGDTVVRDLSLQLKELQDEFKAIHSEYTQAKKNTPDTNALAADIRRLTQLAQQLQFRQAETEASLKGRAGAAKVVPECLRYAARARENEEKADDLRKRIAALRVGANSDAARLEILSQRAEGDADATGRELMGIAKRDNEAVTRNVEDTLPVLIAQKRRLLQLCNGPTPKEGAIQTMKCQVEDKRAELTQLTQKRASLAVLHQPQAAQQDDASQGTDFLRKQVASLAQTQARLQAKRDDYAKRIADDEAKLVAKCQSPQDLEEAVASGDAVVSETAFKNCVSIARRTQPLFRQTRQRVQTSRKEAIVLQRTVDILTGLAQQEGQDMALEGEGEGVDVDGMVDRQQASEMRTLLADLQNTLQRKRQDLAPKVAALKEQHAVVAQLEAEFQALQTKAQALEAGDQGRAYQMKRKVARVSRDVEDLRSEIHRLECVAHVTRARLEAAQSGRQVSRQRKELTAEISKRENEGRDLKAQQRRLKADLPRLSAQKRQFEDLQQLLGGRMMAAQERQREAEEERAAEMDRFTSGANQAESNRLVVPLS</sequence>
<keyword evidence="5" id="KW-0966">Cell projection</keyword>
<gene>
    <name evidence="10" type="ORF">KIPB_001264</name>
</gene>
<dbReference type="GO" id="GO:0060271">
    <property type="term" value="P:cilium assembly"/>
    <property type="evidence" value="ECO:0007669"/>
    <property type="project" value="InterPro"/>
</dbReference>
<name>A0A9K3CPV1_9EUKA</name>
<protein>
    <submittedName>
        <fullName evidence="10">Intraflagellar transport protein 81</fullName>
    </submittedName>
</protein>
<dbReference type="InterPro" id="IPR041146">
    <property type="entry name" value="IFT81_CH"/>
</dbReference>
<dbReference type="GO" id="GO:0042073">
    <property type="term" value="P:intraciliary transport"/>
    <property type="evidence" value="ECO:0007669"/>
    <property type="project" value="InterPro"/>
</dbReference>
<keyword evidence="2" id="KW-0970">Cilium biogenesis/degradation</keyword>